<evidence type="ECO:0000259" key="1">
    <source>
        <dbReference type="Pfam" id="PF03703"/>
    </source>
</evidence>
<dbReference type="RefSeq" id="WP_076139041.1">
    <property type="nucleotide sequence ID" value="NZ_MKQL01000024.1"/>
</dbReference>
<name>A0AB36J352_9BACL</name>
<proteinExistence type="predicted"/>
<sequence>MSNSEELVLWEGKPAGISDRLKEKAKLGILNNTTYKITTQRIIIESGLIGKNIEEVELLRVRDLSVKQSLKDKLIGVGSVTVFSDDISNSSVIFEDIQDAHKVKDIIRKAVREEKSAHNISYRENL</sequence>
<protein>
    <recommendedName>
        <fullName evidence="1">YdbS-like PH domain-containing protein</fullName>
    </recommendedName>
</protein>
<dbReference type="Pfam" id="PF03703">
    <property type="entry name" value="bPH_2"/>
    <property type="match status" value="1"/>
</dbReference>
<comment type="caution">
    <text evidence="2">The sequence shown here is derived from an EMBL/GenBank/DDBJ whole genome shotgun (WGS) entry which is preliminary data.</text>
</comment>
<dbReference type="InterPro" id="IPR005182">
    <property type="entry name" value="YdbS-like_PH"/>
</dbReference>
<evidence type="ECO:0000313" key="3">
    <source>
        <dbReference type="Proteomes" id="UP000187323"/>
    </source>
</evidence>
<organism evidence="2 3">
    <name type="scientific">Paenibacillus odorifer</name>
    <dbReference type="NCBI Taxonomy" id="189426"/>
    <lineage>
        <taxon>Bacteria</taxon>
        <taxon>Bacillati</taxon>
        <taxon>Bacillota</taxon>
        <taxon>Bacilli</taxon>
        <taxon>Bacillales</taxon>
        <taxon>Paenibacillaceae</taxon>
        <taxon>Paenibacillus</taxon>
    </lineage>
</organism>
<dbReference type="AlphaFoldDB" id="A0AB36J352"/>
<accession>A0AB36J352</accession>
<evidence type="ECO:0000313" key="2">
    <source>
        <dbReference type="EMBL" id="OME09727.1"/>
    </source>
</evidence>
<dbReference type="Proteomes" id="UP000187323">
    <property type="component" value="Unassembled WGS sequence"/>
</dbReference>
<gene>
    <name evidence="2" type="ORF">BSK47_31845</name>
</gene>
<feature type="domain" description="YdbS-like PH" evidence="1">
    <location>
        <begin position="32"/>
        <end position="107"/>
    </location>
</feature>
<dbReference type="EMBL" id="MPTO01000058">
    <property type="protein sequence ID" value="OME09727.1"/>
    <property type="molecule type" value="Genomic_DNA"/>
</dbReference>
<reference evidence="2 3" key="1">
    <citation type="submission" date="2016-10" db="EMBL/GenBank/DDBJ databases">
        <title>Paenibacillus species isolates.</title>
        <authorList>
            <person name="Beno S.M."/>
        </authorList>
    </citation>
    <scope>NUCLEOTIDE SEQUENCE [LARGE SCALE GENOMIC DNA]</scope>
    <source>
        <strain evidence="2 3">FSL H7-0918</strain>
    </source>
</reference>